<dbReference type="EMBL" id="JAYWVC010000116">
    <property type="protein sequence ID" value="MED7825620.1"/>
    <property type="molecule type" value="Genomic_DNA"/>
</dbReference>
<evidence type="ECO:0000313" key="2">
    <source>
        <dbReference type="Proteomes" id="UP001333996"/>
    </source>
</evidence>
<keyword evidence="2" id="KW-1185">Reference proteome</keyword>
<sequence length="32" mass="3542">MLVRPDGYVAWAAEEPDVVQTEAALVRWTGPN</sequence>
<proteinExistence type="predicted"/>
<organism evidence="1 2">
    <name type="scientific">Streptomyces chiangmaiensis</name>
    <dbReference type="NCBI Taxonomy" id="766497"/>
    <lineage>
        <taxon>Bacteria</taxon>
        <taxon>Bacillati</taxon>
        <taxon>Actinomycetota</taxon>
        <taxon>Actinomycetes</taxon>
        <taxon>Kitasatosporales</taxon>
        <taxon>Streptomycetaceae</taxon>
        <taxon>Streptomyces</taxon>
    </lineage>
</organism>
<comment type="caution">
    <text evidence="1">The sequence shown here is derived from an EMBL/GenBank/DDBJ whole genome shotgun (WGS) entry which is preliminary data.</text>
</comment>
<dbReference type="Proteomes" id="UP001333996">
    <property type="component" value="Unassembled WGS sequence"/>
</dbReference>
<accession>A0ABU7FNC2</accession>
<dbReference type="RefSeq" id="WP_329510030.1">
    <property type="nucleotide sequence ID" value="NZ_BAAAYZ010000252.1"/>
</dbReference>
<reference evidence="1" key="1">
    <citation type="submission" date="2024-01" db="EMBL/GenBank/DDBJ databases">
        <title>First draft genome sequence data of TA4-1, the type strain of Gram-positive actinobacterium Streptomyces chiangmaiensis.</title>
        <authorList>
            <person name="Yasawong M."/>
            <person name="Nantapong N."/>
        </authorList>
    </citation>
    <scope>NUCLEOTIDE SEQUENCE</scope>
    <source>
        <strain evidence="1">TA4-1</strain>
    </source>
</reference>
<protein>
    <submittedName>
        <fullName evidence="1">Uncharacterized protein</fullName>
    </submittedName>
</protein>
<evidence type="ECO:0000313" key="1">
    <source>
        <dbReference type="EMBL" id="MED7825620.1"/>
    </source>
</evidence>
<dbReference type="Pfam" id="PF21274">
    <property type="entry name" value="Rng_hyd_C"/>
    <property type="match status" value="1"/>
</dbReference>
<gene>
    <name evidence="1" type="ORF">VXC91_27520</name>
</gene>
<dbReference type="Gene3D" id="3.40.30.120">
    <property type="match status" value="1"/>
</dbReference>
<name>A0ABU7FNC2_9ACTN</name>